<dbReference type="Pfam" id="PF01497">
    <property type="entry name" value="Peripla_BP_2"/>
    <property type="match status" value="1"/>
</dbReference>
<dbReference type="PROSITE" id="PS50983">
    <property type="entry name" value="FE_B12_PBP"/>
    <property type="match status" value="1"/>
</dbReference>
<name>A0ABU9YJQ9_9PROT</name>
<protein>
    <submittedName>
        <fullName evidence="3">ABC transporter substrate-binding protein</fullName>
    </submittedName>
</protein>
<feature type="domain" description="Fe/B12 periplasmic-binding" evidence="2">
    <location>
        <begin position="44"/>
        <end position="353"/>
    </location>
</feature>
<comment type="caution">
    <text evidence="3">The sequence shown here is derived from an EMBL/GenBank/DDBJ whole genome shotgun (WGS) entry which is preliminary data.</text>
</comment>
<accession>A0ABU9YJQ9</accession>
<dbReference type="PANTHER" id="PTHR30535">
    <property type="entry name" value="VITAMIN B12-BINDING PROTEIN"/>
    <property type="match status" value="1"/>
</dbReference>
<dbReference type="RefSeq" id="WP_345937397.1">
    <property type="nucleotide sequence ID" value="NZ_JBBKTW010000004.1"/>
</dbReference>
<feature type="chain" id="PRO_5046788476" evidence="1">
    <location>
        <begin position="34"/>
        <end position="384"/>
    </location>
</feature>
<sequence length="384" mass="40399">MSPLTCLRHISIRLRGIVLSAILAMGMALPAMADPVTVTDIAGRTVTIEAPASRLLLGEGRDLVALALVHPEPVSVLAGWLGDLQRLDRATYDLFRARFPAIEQVPIVGATSEESFSIEKALSVAPDLAVLGYAGHGPSPRSKEVIDRLTEAGIPIVFVDFRGKPIENTVPSLKILGQVLGQEERVGRYIDLYEQRLGVIRDRVAASDAPRPKVLLDMRPTVDAGCCGSPGKGNLGDFIDLVGGHNIGADVLPGPLGQLDAEYVLATDPDIYIATGTANGQETGGVPMGAGVDVATARAGLEAVTARTPVNALTAVADGRVYGLWHSFYNSPLNLVAIEAMAGWLRPDLFADLDPAATLDLINHDFLAVPLGGVYAVSLNDPAG</sequence>
<dbReference type="InterPro" id="IPR002491">
    <property type="entry name" value="ABC_transptr_periplasmic_BD"/>
</dbReference>
<reference evidence="3 4" key="1">
    <citation type="submission" date="2024-03" db="EMBL/GenBank/DDBJ databases">
        <title>High-quality draft genome sequencing of Tistrella sp. BH-R2-4.</title>
        <authorList>
            <person name="Dong C."/>
        </authorList>
    </citation>
    <scope>NUCLEOTIDE SEQUENCE [LARGE SCALE GENOMIC DNA]</scope>
    <source>
        <strain evidence="3 4">BH-R2-4</strain>
    </source>
</reference>
<evidence type="ECO:0000259" key="2">
    <source>
        <dbReference type="PROSITE" id="PS50983"/>
    </source>
</evidence>
<evidence type="ECO:0000256" key="1">
    <source>
        <dbReference type="SAM" id="SignalP"/>
    </source>
</evidence>
<dbReference type="SUPFAM" id="SSF53807">
    <property type="entry name" value="Helical backbone' metal receptor"/>
    <property type="match status" value="1"/>
</dbReference>
<dbReference type="PANTHER" id="PTHR30535:SF34">
    <property type="entry name" value="MOLYBDATE-BINDING PROTEIN MOLA"/>
    <property type="match status" value="1"/>
</dbReference>
<proteinExistence type="predicted"/>
<organism evidence="3 4">
    <name type="scientific">Tistrella arctica</name>
    <dbReference type="NCBI Taxonomy" id="3133430"/>
    <lineage>
        <taxon>Bacteria</taxon>
        <taxon>Pseudomonadati</taxon>
        <taxon>Pseudomonadota</taxon>
        <taxon>Alphaproteobacteria</taxon>
        <taxon>Geminicoccales</taxon>
        <taxon>Geminicoccaceae</taxon>
        <taxon>Tistrella</taxon>
    </lineage>
</organism>
<dbReference type="Gene3D" id="3.40.50.1980">
    <property type="entry name" value="Nitrogenase molybdenum iron protein domain"/>
    <property type="match status" value="2"/>
</dbReference>
<gene>
    <name evidence="3" type="ORF">WG926_11875</name>
</gene>
<evidence type="ECO:0000313" key="4">
    <source>
        <dbReference type="Proteomes" id="UP001413721"/>
    </source>
</evidence>
<keyword evidence="4" id="KW-1185">Reference proteome</keyword>
<dbReference type="Proteomes" id="UP001413721">
    <property type="component" value="Unassembled WGS sequence"/>
</dbReference>
<feature type="signal peptide" evidence="1">
    <location>
        <begin position="1"/>
        <end position="33"/>
    </location>
</feature>
<keyword evidence="1" id="KW-0732">Signal</keyword>
<evidence type="ECO:0000313" key="3">
    <source>
        <dbReference type="EMBL" id="MEN2989003.1"/>
    </source>
</evidence>
<dbReference type="InterPro" id="IPR050902">
    <property type="entry name" value="ABC_Transporter_SBP"/>
</dbReference>
<dbReference type="EMBL" id="JBBKTW010000004">
    <property type="protein sequence ID" value="MEN2989003.1"/>
    <property type="molecule type" value="Genomic_DNA"/>
</dbReference>